<proteinExistence type="predicted"/>
<protein>
    <submittedName>
        <fullName evidence="1">Uncharacterized protein</fullName>
    </submittedName>
</protein>
<dbReference type="PROSITE" id="PS51257">
    <property type="entry name" value="PROKAR_LIPOPROTEIN"/>
    <property type="match status" value="1"/>
</dbReference>
<dbReference type="Proteomes" id="UP001220610">
    <property type="component" value="Chromosome"/>
</dbReference>
<gene>
    <name evidence="1" type="ORF">P0Y53_08325</name>
</gene>
<accession>A0AAJ6BJL0</accession>
<reference evidence="1" key="1">
    <citation type="submission" date="2023-03" db="EMBL/GenBank/DDBJ databases">
        <title>Andean soil-derived lignocellulolytic bacterial consortium as a source of novel taxa and putative plastic-active enzymes.</title>
        <authorList>
            <person name="Diaz-Garcia L."/>
            <person name="Chuvochina M."/>
            <person name="Feuerriegel G."/>
            <person name="Bunk B."/>
            <person name="Sproer C."/>
            <person name="Streit W.R."/>
            <person name="Rodriguez L.M."/>
            <person name="Overmann J."/>
            <person name="Jimenez D.J."/>
        </authorList>
    </citation>
    <scope>NUCLEOTIDE SEQUENCE</scope>
    <source>
        <strain evidence="1">MAG 7</strain>
    </source>
</reference>
<evidence type="ECO:0000313" key="1">
    <source>
        <dbReference type="EMBL" id="WEK37506.1"/>
    </source>
</evidence>
<evidence type="ECO:0000313" key="2">
    <source>
        <dbReference type="Proteomes" id="UP001220610"/>
    </source>
</evidence>
<dbReference type="Gene3D" id="3.40.390.70">
    <property type="match status" value="1"/>
</dbReference>
<dbReference type="EMBL" id="CP119311">
    <property type="protein sequence ID" value="WEK37506.1"/>
    <property type="molecule type" value="Genomic_DNA"/>
</dbReference>
<dbReference type="AlphaFoldDB" id="A0AAJ6BJL0"/>
<name>A0AAJ6BJL0_9BACT</name>
<organism evidence="1 2">
    <name type="scientific">Candidatus Pseudobacter hemicellulosilyticus</name>
    <dbReference type="NCBI Taxonomy" id="3121375"/>
    <lineage>
        <taxon>Bacteria</taxon>
        <taxon>Pseudomonadati</taxon>
        <taxon>Bacteroidota</taxon>
        <taxon>Chitinophagia</taxon>
        <taxon>Chitinophagales</taxon>
        <taxon>Chitinophagaceae</taxon>
        <taxon>Pseudobacter</taxon>
    </lineage>
</organism>
<sequence>MSNKLWILGCAFSLLLFSCKKDDKISDPLPIEPDYVLPQGNASQAANDRIQQLYDNYGSYFLYNYTQKDFVWVQYTGSSAGAIDTAVLGDPQYAEDMLKFLDDIWLQFLPESFKKGPAIPYRVFLADTIKQYRVGLRPPLTHLFFDYKISGKSLAIAGMNASLRTMTPAEKVAKRNVLLPIIFNYYISNGIITLPAEFYTISDYATVPANPATSPENMAAWRSRGFLPSSYNAVTGAPFEWYYSYLWGNVTTYLPTMRTNDVNAYLLHLMQRTDAQVADFLAYPIIKKKWDLLLNHFKNSYGIDLRAIGNTTYQ</sequence>